<proteinExistence type="predicted"/>
<feature type="transmembrane region" description="Helical" evidence="6">
    <location>
        <begin position="444"/>
        <end position="462"/>
    </location>
</feature>
<dbReference type="InterPro" id="IPR036249">
    <property type="entry name" value="Thioredoxin-like_sf"/>
</dbReference>
<dbReference type="STRING" id="447689.BA195_04710"/>
<feature type="transmembrane region" description="Helical" evidence="6">
    <location>
        <begin position="178"/>
        <end position="202"/>
    </location>
</feature>
<evidence type="ECO:0000259" key="8">
    <source>
        <dbReference type="Pfam" id="PF02683"/>
    </source>
</evidence>
<reference evidence="9 10" key="1">
    <citation type="submission" date="2016-06" db="EMBL/GenBank/DDBJ databases">
        <title>Draft Genome Sequence of Tenacibaculum soleae UCD-KL19.</title>
        <authorList>
            <person name="Eisen J.A."/>
            <person name="Coil D.A."/>
            <person name="Lujan K.M."/>
        </authorList>
    </citation>
    <scope>NUCLEOTIDE SEQUENCE [LARGE SCALE GENOMIC DNA]</scope>
    <source>
        <strain evidence="9 10">UCD-KL19</strain>
    </source>
</reference>
<dbReference type="Pfam" id="PF13899">
    <property type="entry name" value="Thioredoxin_7"/>
    <property type="match status" value="1"/>
</dbReference>
<evidence type="ECO:0000256" key="5">
    <source>
        <dbReference type="ARBA" id="ARBA00023136"/>
    </source>
</evidence>
<dbReference type="GO" id="GO:0045454">
    <property type="term" value="P:cell redox homeostasis"/>
    <property type="evidence" value="ECO:0007669"/>
    <property type="project" value="TreeGrafter"/>
</dbReference>
<evidence type="ECO:0000256" key="2">
    <source>
        <dbReference type="ARBA" id="ARBA00022692"/>
    </source>
</evidence>
<evidence type="ECO:0000256" key="6">
    <source>
        <dbReference type="SAM" id="Phobius"/>
    </source>
</evidence>
<keyword evidence="7" id="KW-0732">Signal</keyword>
<dbReference type="Pfam" id="PF02683">
    <property type="entry name" value="DsbD_TM"/>
    <property type="match status" value="1"/>
</dbReference>
<dbReference type="AlphaFoldDB" id="A0A1B9Y2G6"/>
<feature type="chain" id="PRO_5008640046" evidence="7">
    <location>
        <begin position="20"/>
        <end position="658"/>
    </location>
</feature>
<comment type="subcellular location">
    <subcellularLocation>
        <location evidence="1">Membrane</location>
        <topology evidence="1">Multi-pass membrane protein</topology>
    </subcellularLocation>
</comment>
<sequence length="658" mass="72295">MKKTGILLFCLLISLSATSQIFNPIKWTTKVEKVTDSKFKLITIATIENGWSLYSQQVPKGGPIPTTFTYDDVGGKITIVGNTKEPKGKIKFTKLFSETGMNIKSFAHKAIFEQEITLVDASIQKVDAFVEFIACTEEQCLPPKEIELTFALNKASIKNKNATKIKTTINGKDDKKGLLSIFFIAFLSGFAALLTPCVFPMIPMTVSFFTKQSKSKAKGIKNAIIYGISIIGIYVLLGTVVTGIFGADVLNALSTNVWFNIIFFLILIIFAVSFLGAFEITLPSSWATKVDSQADRGGLLGIFFMALALAIVSFSCTGPIVGTLLVEAASKGGIAPIVGMLGFSSAIAIPFALFAAFPGWLNSLPKSGGWLNTVKVVLGFLELALAFKFLSNADLVLQLHLLEREVFIAIWIAIFGALALYLFGKIQLPHDSQQNHISVGRLSLGLIVASFTIYMLPGMWGAPLNLISAFPPPQHYSESPYGVGFTKQNTVTVSNNDTNTHNSLPEGAHLMPPHDIISFHDYDKGLAYAKKVGKPVMIDFTGHACVNCRKMEQNVWVKPKVLEVLKNKVVLISLYVDDKRALKEGEVVESKLNPGKKLKYIGQKWSEMQTIKYKANSQPFYVLMAHDESNLIDPVAYTPDASEYYNWLEKGIANFKKQ</sequence>
<keyword evidence="10" id="KW-1185">Reference proteome</keyword>
<evidence type="ECO:0000313" key="10">
    <source>
        <dbReference type="Proteomes" id="UP000093186"/>
    </source>
</evidence>
<feature type="transmembrane region" description="Helical" evidence="6">
    <location>
        <begin position="299"/>
        <end position="321"/>
    </location>
</feature>
<dbReference type="GO" id="GO:0016020">
    <property type="term" value="C:membrane"/>
    <property type="evidence" value="ECO:0007669"/>
    <property type="project" value="UniProtKB-SubCell"/>
</dbReference>
<organism evidence="9 10">
    <name type="scientific">Tenacibaculum soleae</name>
    <dbReference type="NCBI Taxonomy" id="447689"/>
    <lineage>
        <taxon>Bacteria</taxon>
        <taxon>Pseudomonadati</taxon>
        <taxon>Bacteroidota</taxon>
        <taxon>Flavobacteriia</taxon>
        <taxon>Flavobacteriales</taxon>
        <taxon>Flavobacteriaceae</taxon>
        <taxon>Tenacibaculum</taxon>
    </lineage>
</organism>
<dbReference type="PANTHER" id="PTHR32234:SF0">
    <property type="entry name" value="THIOL:DISULFIDE INTERCHANGE PROTEIN DSBD"/>
    <property type="match status" value="1"/>
</dbReference>
<feature type="transmembrane region" description="Helical" evidence="6">
    <location>
        <begin position="333"/>
        <end position="357"/>
    </location>
</feature>
<dbReference type="GO" id="GO:0015035">
    <property type="term" value="F:protein-disulfide reductase activity"/>
    <property type="evidence" value="ECO:0007669"/>
    <property type="project" value="TreeGrafter"/>
</dbReference>
<evidence type="ECO:0000256" key="7">
    <source>
        <dbReference type="SAM" id="SignalP"/>
    </source>
</evidence>
<keyword evidence="4 6" id="KW-1133">Transmembrane helix</keyword>
<dbReference type="PANTHER" id="PTHR32234">
    <property type="entry name" value="THIOL:DISULFIDE INTERCHANGE PROTEIN DSBD"/>
    <property type="match status" value="1"/>
</dbReference>
<name>A0A1B9Y2G6_9FLAO</name>
<feature type="transmembrane region" description="Helical" evidence="6">
    <location>
        <begin position="406"/>
        <end position="423"/>
    </location>
</feature>
<dbReference type="SUPFAM" id="SSF52833">
    <property type="entry name" value="Thioredoxin-like"/>
    <property type="match status" value="1"/>
</dbReference>
<accession>A0A1B9Y2G6</accession>
<keyword evidence="3" id="KW-0201">Cytochrome c-type biogenesis</keyword>
<dbReference type="GO" id="GO:0017004">
    <property type="term" value="P:cytochrome complex assembly"/>
    <property type="evidence" value="ECO:0007669"/>
    <property type="project" value="UniProtKB-KW"/>
</dbReference>
<evidence type="ECO:0000256" key="3">
    <source>
        <dbReference type="ARBA" id="ARBA00022748"/>
    </source>
</evidence>
<evidence type="ECO:0000256" key="4">
    <source>
        <dbReference type="ARBA" id="ARBA00022989"/>
    </source>
</evidence>
<feature type="transmembrane region" description="Helical" evidence="6">
    <location>
        <begin position="369"/>
        <end position="386"/>
    </location>
</feature>
<evidence type="ECO:0000256" key="1">
    <source>
        <dbReference type="ARBA" id="ARBA00004141"/>
    </source>
</evidence>
<feature type="domain" description="Cytochrome C biogenesis protein transmembrane" evidence="8">
    <location>
        <begin position="181"/>
        <end position="391"/>
    </location>
</feature>
<feature type="transmembrane region" description="Helical" evidence="6">
    <location>
        <begin position="257"/>
        <end position="278"/>
    </location>
</feature>
<dbReference type="EMBL" id="MAKX01000001">
    <property type="protein sequence ID" value="OCK43998.1"/>
    <property type="molecule type" value="Genomic_DNA"/>
</dbReference>
<dbReference type="Gene3D" id="3.40.30.10">
    <property type="entry name" value="Glutaredoxin"/>
    <property type="match status" value="1"/>
</dbReference>
<keyword evidence="2 6" id="KW-0812">Transmembrane</keyword>
<protein>
    <submittedName>
        <fullName evidence="9">Thiol:disulfide interchange protein</fullName>
    </submittedName>
</protein>
<dbReference type="OrthoDB" id="9811036at2"/>
<dbReference type="RefSeq" id="WP_068702925.1">
    <property type="nucleotide sequence ID" value="NZ_MAKX01000001.1"/>
</dbReference>
<dbReference type="InterPro" id="IPR003834">
    <property type="entry name" value="Cyt_c_assmbl_TM_dom"/>
</dbReference>
<dbReference type="Proteomes" id="UP000093186">
    <property type="component" value="Unassembled WGS sequence"/>
</dbReference>
<keyword evidence="5 6" id="KW-0472">Membrane</keyword>
<feature type="signal peptide" evidence="7">
    <location>
        <begin position="1"/>
        <end position="19"/>
    </location>
</feature>
<evidence type="ECO:0000313" key="9">
    <source>
        <dbReference type="EMBL" id="OCK43998.1"/>
    </source>
</evidence>
<gene>
    <name evidence="9" type="ORF">BA195_04710</name>
</gene>
<feature type="transmembrane region" description="Helical" evidence="6">
    <location>
        <begin position="223"/>
        <end position="245"/>
    </location>
</feature>
<comment type="caution">
    <text evidence="9">The sequence shown here is derived from an EMBL/GenBank/DDBJ whole genome shotgun (WGS) entry which is preliminary data.</text>
</comment>